<dbReference type="SMART" id="SM00418">
    <property type="entry name" value="HTH_ARSR"/>
    <property type="match status" value="1"/>
</dbReference>
<keyword evidence="1" id="KW-0805">Transcription regulation</keyword>
<dbReference type="GO" id="GO:0003700">
    <property type="term" value="F:DNA-binding transcription factor activity"/>
    <property type="evidence" value="ECO:0007669"/>
    <property type="project" value="InterPro"/>
</dbReference>
<sequence>MDDAVTKPMVFDQIARVGKALASGKRLELLDLLAQAERTVEALARAAGLGVTTVSAHLQTLKQGGLVATRKEGTRVYYRLASPAVARLYAAVRDVAVTHLADVAAAVTAFLGPGVENVTREQLLRRADRGEVTVIDVRPPEEYASGHIPGALSVPLDELPHRLEELPVDTEIVAYCRDAQCVLAPDAVRLLTDRGRPARQLADGMLEWRLAELPVEAGA</sequence>
<dbReference type="NCBIfam" id="NF033788">
    <property type="entry name" value="HTH_metalloreg"/>
    <property type="match status" value="1"/>
</dbReference>
<keyword evidence="3" id="KW-0804">Transcription</keyword>
<dbReference type="InterPro" id="IPR051081">
    <property type="entry name" value="HTH_MetalResp_TranReg"/>
</dbReference>
<dbReference type="Pfam" id="PF00581">
    <property type="entry name" value="Rhodanese"/>
    <property type="match status" value="1"/>
</dbReference>
<dbReference type="CDD" id="cd00158">
    <property type="entry name" value="RHOD"/>
    <property type="match status" value="1"/>
</dbReference>
<evidence type="ECO:0000313" key="6">
    <source>
        <dbReference type="EMBL" id="GGM74350.1"/>
    </source>
</evidence>
<dbReference type="EMBL" id="BMMK01000032">
    <property type="protein sequence ID" value="GGM74350.1"/>
    <property type="molecule type" value="Genomic_DNA"/>
</dbReference>
<comment type="caution">
    <text evidence="6">The sequence shown here is derived from an EMBL/GenBank/DDBJ whole genome shotgun (WGS) entry which is preliminary data.</text>
</comment>
<evidence type="ECO:0000256" key="1">
    <source>
        <dbReference type="ARBA" id="ARBA00023015"/>
    </source>
</evidence>
<evidence type="ECO:0000256" key="2">
    <source>
        <dbReference type="ARBA" id="ARBA00023125"/>
    </source>
</evidence>
<dbReference type="AlphaFoldDB" id="A0A8J3FW61"/>
<dbReference type="InterPro" id="IPR036390">
    <property type="entry name" value="WH_DNA-bd_sf"/>
</dbReference>
<dbReference type="CDD" id="cd00090">
    <property type="entry name" value="HTH_ARSR"/>
    <property type="match status" value="1"/>
</dbReference>
<feature type="domain" description="Rhodanese" evidence="4">
    <location>
        <begin position="128"/>
        <end position="217"/>
    </location>
</feature>
<reference evidence="6" key="1">
    <citation type="journal article" date="2014" name="Int. J. Syst. Evol. Microbiol.">
        <title>Complete genome sequence of Corynebacterium casei LMG S-19264T (=DSM 44701T), isolated from a smear-ripened cheese.</title>
        <authorList>
            <consortium name="US DOE Joint Genome Institute (JGI-PGF)"/>
            <person name="Walter F."/>
            <person name="Albersmeier A."/>
            <person name="Kalinowski J."/>
            <person name="Ruckert C."/>
        </authorList>
    </citation>
    <scope>NUCLEOTIDE SEQUENCE</scope>
    <source>
        <strain evidence="6">CGMCC 4.5737</strain>
    </source>
</reference>
<evidence type="ECO:0000259" key="4">
    <source>
        <dbReference type="PROSITE" id="PS50206"/>
    </source>
</evidence>
<dbReference type="PRINTS" id="PR00778">
    <property type="entry name" value="HTHARSR"/>
</dbReference>
<dbReference type="InterPro" id="IPR001307">
    <property type="entry name" value="Thiosulphate_STrfase_CS"/>
</dbReference>
<protein>
    <submittedName>
        <fullName evidence="6">ArsR family transcriptional regulator</fullName>
    </submittedName>
</protein>
<dbReference type="FunFam" id="3.40.250.10:FF:000039">
    <property type="entry name" value="ArsR family transcriptional regulator"/>
    <property type="match status" value="1"/>
</dbReference>
<dbReference type="SUPFAM" id="SSF52821">
    <property type="entry name" value="Rhodanese/Cell cycle control phosphatase"/>
    <property type="match status" value="1"/>
</dbReference>
<name>A0A8J3FW61_9PSEU</name>
<dbReference type="Gene3D" id="1.10.10.10">
    <property type="entry name" value="Winged helix-like DNA-binding domain superfamily/Winged helix DNA-binding domain"/>
    <property type="match status" value="1"/>
</dbReference>
<dbReference type="PROSITE" id="PS50987">
    <property type="entry name" value="HTH_ARSR_2"/>
    <property type="match status" value="1"/>
</dbReference>
<dbReference type="Pfam" id="PF01022">
    <property type="entry name" value="HTH_5"/>
    <property type="match status" value="1"/>
</dbReference>
<evidence type="ECO:0000256" key="3">
    <source>
        <dbReference type="ARBA" id="ARBA00023163"/>
    </source>
</evidence>
<organism evidence="6 7">
    <name type="scientific">Longimycelium tulufanense</name>
    <dbReference type="NCBI Taxonomy" id="907463"/>
    <lineage>
        <taxon>Bacteria</taxon>
        <taxon>Bacillati</taxon>
        <taxon>Actinomycetota</taxon>
        <taxon>Actinomycetes</taxon>
        <taxon>Pseudonocardiales</taxon>
        <taxon>Pseudonocardiaceae</taxon>
        <taxon>Longimycelium</taxon>
    </lineage>
</organism>
<feature type="domain" description="HTH arsR-type" evidence="5">
    <location>
        <begin position="6"/>
        <end position="100"/>
    </location>
</feature>
<dbReference type="SMART" id="SM00450">
    <property type="entry name" value="RHOD"/>
    <property type="match status" value="1"/>
</dbReference>
<evidence type="ECO:0000259" key="5">
    <source>
        <dbReference type="PROSITE" id="PS50987"/>
    </source>
</evidence>
<dbReference type="RefSeq" id="WP_189060983.1">
    <property type="nucleotide sequence ID" value="NZ_BMMK01000032.1"/>
</dbReference>
<dbReference type="Gene3D" id="3.40.250.10">
    <property type="entry name" value="Rhodanese-like domain"/>
    <property type="match status" value="1"/>
</dbReference>
<dbReference type="PROSITE" id="PS00380">
    <property type="entry name" value="RHODANESE_1"/>
    <property type="match status" value="1"/>
</dbReference>
<dbReference type="PANTHER" id="PTHR33154:SF18">
    <property type="entry name" value="ARSENICAL RESISTANCE OPERON REPRESSOR"/>
    <property type="match status" value="1"/>
</dbReference>
<accession>A0A8J3FW61</accession>
<dbReference type="PANTHER" id="PTHR33154">
    <property type="entry name" value="TRANSCRIPTIONAL REGULATOR, ARSR FAMILY"/>
    <property type="match status" value="1"/>
</dbReference>
<dbReference type="PROSITE" id="PS50206">
    <property type="entry name" value="RHODANESE_3"/>
    <property type="match status" value="1"/>
</dbReference>
<dbReference type="InterPro" id="IPR036873">
    <property type="entry name" value="Rhodanese-like_dom_sf"/>
</dbReference>
<dbReference type="InterPro" id="IPR001845">
    <property type="entry name" value="HTH_ArsR_DNA-bd_dom"/>
</dbReference>
<evidence type="ECO:0000313" key="7">
    <source>
        <dbReference type="Proteomes" id="UP000637578"/>
    </source>
</evidence>
<dbReference type="GO" id="GO:0004792">
    <property type="term" value="F:thiosulfate-cyanide sulfurtransferase activity"/>
    <property type="evidence" value="ECO:0007669"/>
    <property type="project" value="InterPro"/>
</dbReference>
<dbReference type="GO" id="GO:0003677">
    <property type="term" value="F:DNA binding"/>
    <property type="evidence" value="ECO:0007669"/>
    <property type="project" value="UniProtKB-KW"/>
</dbReference>
<dbReference type="InterPro" id="IPR011991">
    <property type="entry name" value="ArsR-like_HTH"/>
</dbReference>
<keyword evidence="2" id="KW-0238">DNA-binding</keyword>
<dbReference type="InterPro" id="IPR001763">
    <property type="entry name" value="Rhodanese-like_dom"/>
</dbReference>
<proteinExistence type="predicted"/>
<dbReference type="InterPro" id="IPR036388">
    <property type="entry name" value="WH-like_DNA-bd_sf"/>
</dbReference>
<dbReference type="SUPFAM" id="SSF46785">
    <property type="entry name" value="Winged helix' DNA-binding domain"/>
    <property type="match status" value="1"/>
</dbReference>
<gene>
    <name evidence="6" type="ORF">GCM10012275_51290</name>
</gene>
<keyword evidence="7" id="KW-1185">Reference proteome</keyword>
<dbReference type="Proteomes" id="UP000637578">
    <property type="component" value="Unassembled WGS sequence"/>
</dbReference>
<reference evidence="6" key="2">
    <citation type="submission" date="2020-09" db="EMBL/GenBank/DDBJ databases">
        <authorList>
            <person name="Sun Q."/>
            <person name="Zhou Y."/>
        </authorList>
    </citation>
    <scope>NUCLEOTIDE SEQUENCE</scope>
    <source>
        <strain evidence="6">CGMCC 4.5737</strain>
    </source>
</reference>